<dbReference type="PROSITE" id="PS00108">
    <property type="entry name" value="PROTEIN_KINASE_ST"/>
    <property type="match status" value="1"/>
</dbReference>
<keyword evidence="2 9" id="KW-0723">Serine/threonine-protein kinase</keyword>
<keyword evidence="6" id="KW-0067">ATP-binding</keyword>
<evidence type="ECO:0000256" key="1">
    <source>
        <dbReference type="ARBA" id="ARBA00012513"/>
    </source>
</evidence>
<protein>
    <recommendedName>
        <fullName evidence="1">non-specific serine/threonine protein kinase</fullName>
        <ecNumber evidence="1">2.7.11.1</ecNumber>
    </recommendedName>
</protein>
<evidence type="ECO:0000256" key="3">
    <source>
        <dbReference type="ARBA" id="ARBA00022679"/>
    </source>
</evidence>
<dbReference type="Proteomes" id="UP000295258">
    <property type="component" value="Unassembled WGS sequence"/>
</dbReference>
<gene>
    <name evidence="9" type="ORF">E1292_34065</name>
</gene>
<dbReference type="PANTHER" id="PTHR43289:SF6">
    <property type="entry name" value="SERINE_THREONINE-PROTEIN KINASE NEKL-3"/>
    <property type="match status" value="1"/>
</dbReference>
<dbReference type="GO" id="GO:0004674">
    <property type="term" value="F:protein serine/threonine kinase activity"/>
    <property type="evidence" value="ECO:0007669"/>
    <property type="project" value="UniProtKB-KW"/>
</dbReference>
<dbReference type="InterPro" id="IPR000719">
    <property type="entry name" value="Prot_kinase_dom"/>
</dbReference>
<dbReference type="InterPro" id="IPR011009">
    <property type="entry name" value="Kinase-like_dom_sf"/>
</dbReference>
<keyword evidence="10" id="KW-1185">Reference proteome</keyword>
<organism evidence="9 10">
    <name type="scientific">Nonomuraea deserti</name>
    <dbReference type="NCBI Taxonomy" id="1848322"/>
    <lineage>
        <taxon>Bacteria</taxon>
        <taxon>Bacillati</taxon>
        <taxon>Actinomycetota</taxon>
        <taxon>Actinomycetes</taxon>
        <taxon>Streptosporangiales</taxon>
        <taxon>Streptosporangiaceae</taxon>
        <taxon>Nonomuraea</taxon>
    </lineage>
</organism>
<dbReference type="GO" id="GO:0005524">
    <property type="term" value="F:ATP binding"/>
    <property type="evidence" value="ECO:0007669"/>
    <property type="project" value="UniProtKB-KW"/>
</dbReference>
<dbReference type="AlphaFoldDB" id="A0A4R4VA93"/>
<evidence type="ECO:0000259" key="8">
    <source>
        <dbReference type="PROSITE" id="PS50011"/>
    </source>
</evidence>
<name>A0A4R4VA93_9ACTN</name>
<evidence type="ECO:0000256" key="2">
    <source>
        <dbReference type="ARBA" id="ARBA00022527"/>
    </source>
</evidence>
<feature type="region of interest" description="Disordered" evidence="7">
    <location>
        <begin position="318"/>
        <end position="367"/>
    </location>
</feature>
<keyword evidence="4" id="KW-0547">Nucleotide-binding</keyword>
<dbReference type="EC" id="2.7.11.1" evidence="1"/>
<dbReference type="Gene3D" id="1.10.510.10">
    <property type="entry name" value="Transferase(Phosphotransferase) domain 1"/>
    <property type="match status" value="1"/>
</dbReference>
<proteinExistence type="predicted"/>
<dbReference type="RefSeq" id="WP_132600747.1">
    <property type="nucleotide sequence ID" value="NZ_SMKO01000129.1"/>
</dbReference>
<comment type="caution">
    <text evidence="9">The sequence shown here is derived from an EMBL/GenBank/DDBJ whole genome shotgun (WGS) entry which is preliminary data.</text>
</comment>
<feature type="domain" description="Protein kinase" evidence="8">
    <location>
        <begin position="8"/>
        <end position="268"/>
    </location>
</feature>
<dbReference type="InterPro" id="IPR008271">
    <property type="entry name" value="Ser/Thr_kinase_AS"/>
</dbReference>
<dbReference type="Pfam" id="PF00069">
    <property type="entry name" value="Pkinase"/>
    <property type="match status" value="1"/>
</dbReference>
<dbReference type="PROSITE" id="PS50011">
    <property type="entry name" value="PROTEIN_KINASE_DOM"/>
    <property type="match status" value="1"/>
</dbReference>
<dbReference type="CDD" id="cd14014">
    <property type="entry name" value="STKc_PknB_like"/>
    <property type="match status" value="1"/>
</dbReference>
<evidence type="ECO:0000256" key="4">
    <source>
        <dbReference type="ARBA" id="ARBA00022741"/>
    </source>
</evidence>
<evidence type="ECO:0000256" key="6">
    <source>
        <dbReference type="ARBA" id="ARBA00022840"/>
    </source>
</evidence>
<evidence type="ECO:0000313" key="9">
    <source>
        <dbReference type="EMBL" id="TDC98814.1"/>
    </source>
</evidence>
<accession>A0A4R4VA93</accession>
<dbReference type="Gene3D" id="3.30.200.20">
    <property type="entry name" value="Phosphorylase Kinase, domain 1"/>
    <property type="match status" value="1"/>
</dbReference>
<reference evidence="9 10" key="1">
    <citation type="submission" date="2019-03" db="EMBL/GenBank/DDBJ databases">
        <title>Draft genome sequences of novel Actinobacteria.</title>
        <authorList>
            <person name="Sahin N."/>
            <person name="Ay H."/>
            <person name="Saygin H."/>
        </authorList>
    </citation>
    <scope>NUCLEOTIDE SEQUENCE [LARGE SCALE GENOMIC DNA]</scope>
    <source>
        <strain evidence="9 10">KC310</strain>
    </source>
</reference>
<evidence type="ECO:0000313" key="10">
    <source>
        <dbReference type="Proteomes" id="UP000295258"/>
    </source>
</evidence>
<sequence length="528" mass="54628">MHVIAGRYQLLAPLGAGGAGTVWRARDMVLGREVAVKEVRLPADPARRDRALTDTLREARAAAALNHPAIITVHDVLAEQGQPWIVMDLLPGRSLADLLRESGRLPPGQVAAIGLRVLDALEAAHQRGILHRDVKPGNVMLTDSGEAVLTDFGIAAHIDDAPSATAAAGQPGAAGSPGYVAPERLRGEPAGPASDLWSLAATLYTAVEGRRPFHRDSPMAIVAAVLTQPPPPPVSAGPFGGLLAAMLDKNPAARPHPQAIRAALQPIAAPLPARRSVMTATTVPVASRKSRLPVVLGGLAAATAVAVTAVVLVNASATTEPPGNTPIAQAPPSSAPLGSTPATTPSSQPPVSTPATTPAQEPKGDGAFAAAPDACRLVSDQEAARIMPGMRRRTVDLDPTKCDWAVGILEDVVTIEITHSPQVAAARTIFTSRKRAQASKKGSAQGNTYQAVRDLQGLGDGAFAQNWWSTAYPQAHSIVWVRVSNLVVEIDSAAVGSSQLEPELQDRAAKVARAIVDALGDVPSTGTG</sequence>
<dbReference type="SUPFAM" id="SSF56112">
    <property type="entry name" value="Protein kinase-like (PK-like)"/>
    <property type="match status" value="1"/>
</dbReference>
<keyword evidence="3" id="KW-0808">Transferase</keyword>
<dbReference type="SMART" id="SM00220">
    <property type="entry name" value="S_TKc"/>
    <property type="match status" value="1"/>
</dbReference>
<dbReference type="EMBL" id="SMKO01000129">
    <property type="protein sequence ID" value="TDC98814.1"/>
    <property type="molecule type" value="Genomic_DNA"/>
</dbReference>
<keyword evidence="5 9" id="KW-0418">Kinase</keyword>
<dbReference type="PANTHER" id="PTHR43289">
    <property type="entry name" value="MITOGEN-ACTIVATED PROTEIN KINASE KINASE KINASE 20-RELATED"/>
    <property type="match status" value="1"/>
</dbReference>
<evidence type="ECO:0000256" key="5">
    <source>
        <dbReference type="ARBA" id="ARBA00022777"/>
    </source>
</evidence>
<evidence type="ECO:0000256" key="7">
    <source>
        <dbReference type="SAM" id="MobiDB-lite"/>
    </source>
</evidence>